<dbReference type="EMBL" id="DUFG01000021">
    <property type="protein sequence ID" value="HIH08586.1"/>
    <property type="molecule type" value="Genomic_DNA"/>
</dbReference>
<dbReference type="InterPro" id="IPR004096">
    <property type="entry name" value="V4R"/>
</dbReference>
<dbReference type="SMART" id="SM00989">
    <property type="entry name" value="V4R"/>
    <property type="match status" value="1"/>
</dbReference>
<gene>
    <name evidence="2" type="ORF">HA237_04415</name>
</gene>
<dbReference type="InterPro" id="IPR024096">
    <property type="entry name" value="NO_sig/Golgi_transp_ligand-bd"/>
</dbReference>
<protein>
    <recommendedName>
        <fullName evidence="1">4-vinyl reductase 4VR domain-containing protein</fullName>
    </recommendedName>
</protein>
<reference evidence="3" key="1">
    <citation type="journal article" date="2020" name="bioRxiv">
        <title>A rank-normalized archaeal taxonomy based on genome phylogeny resolves widespread incomplete and uneven classifications.</title>
        <authorList>
            <person name="Rinke C."/>
            <person name="Chuvochina M."/>
            <person name="Mussig A.J."/>
            <person name="Chaumeil P.-A."/>
            <person name="Waite D.W."/>
            <person name="Whitman W.B."/>
            <person name="Parks D.H."/>
            <person name="Hugenholtz P."/>
        </authorList>
    </citation>
    <scope>NUCLEOTIDE SEQUENCE [LARGE SCALE GENOMIC DNA]</scope>
</reference>
<dbReference type="SUPFAM" id="SSF111126">
    <property type="entry name" value="Ligand-binding domain in the NO signalling and Golgi transport"/>
    <property type="match status" value="1"/>
</dbReference>
<evidence type="ECO:0000313" key="2">
    <source>
        <dbReference type="EMBL" id="HIH08586.1"/>
    </source>
</evidence>
<dbReference type="AlphaFoldDB" id="A0A7J4J028"/>
<dbReference type="Proteomes" id="UP000577419">
    <property type="component" value="Unassembled WGS sequence"/>
</dbReference>
<organism evidence="2 3">
    <name type="scientific">Candidatus Iainarchaeum sp</name>
    <dbReference type="NCBI Taxonomy" id="3101447"/>
    <lineage>
        <taxon>Archaea</taxon>
        <taxon>Candidatus Iainarchaeota</taxon>
        <taxon>Candidatus Iainarchaeia</taxon>
        <taxon>Candidatus Iainarchaeales</taxon>
        <taxon>Candidatus Iainarchaeaceae</taxon>
        <taxon>Candidatus Iainarchaeum</taxon>
    </lineage>
</organism>
<comment type="caution">
    <text evidence="2">The sequence shown here is derived from an EMBL/GenBank/DDBJ whole genome shotgun (WGS) entry which is preliminary data.</text>
</comment>
<evidence type="ECO:0000259" key="1">
    <source>
        <dbReference type="SMART" id="SM00989"/>
    </source>
</evidence>
<feature type="domain" description="4-vinyl reductase 4VR" evidence="1">
    <location>
        <begin position="99"/>
        <end position="160"/>
    </location>
</feature>
<accession>A0A7J4J028</accession>
<proteinExistence type="predicted"/>
<evidence type="ECO:0000313" key="3">
    <source>
        <dbReference type="Proteomes" id="UP000577419"/>
    </source>
</evidence>
<dbReference type="Gene3D" id="3.30.1380.20">
    <property type="entry name" value="Trafficking protein particle complex subunit 3"/>
    <property type="match status" value="1"/>
</dbReference>
<name>A0A7J4J028_9ARCH</name>
<sequence length="182" mass="20694">MQKLVLAKQIKFDQGKIELLNQKLSIFPVSVFSTIVDNNPKVVPDVYQATKESAQMFANEIKKRHKFTGQQLKSWLKDIVSFAGWGKAEFIIYDEKNFASIVRVQQSPVAEISKKKGYTDHALRGFFAGGGSASMETDLDCIEIKCVAKGDSICEFVLGKKQILKKDHPEFFKSQLWWLNEK</sequence>